<feature type="region of interest" description="Disordered" evidence="1">
    <location>
        <begin position="478"/>
        <end position="501"/>
    </location>
</feature>
<feature type="compositionally biased region" description="Acidic residues" evidence="1">
    <location>
        <begin position="322"/>
        <end position="331"/>
    </location>
</feature>
<feature type="region of interest" description="Disordered" evidence="1">
    <location>
        <begin position="73"/>
        <end position="116"/>
    </location>
</feature>
<keyword evidence="4" id="KW-1185">Reference proteome</keyword>
<organism evidence="3 4">
    <name type="scientific">Actinomortierella ambigua</name>
    <dbReference type="NCBI Taxonomy" id="1343610"/>
    <lineage>
        <taxon>Eukaryota</taxon>
        <taxon>Fungi</taxon>
        <taxon>Fungi incertae sedis</taxon>
        <taxon>Mucoromycota</taxon>
        <taxon>Mortierellomycotina</taxon>
        <taxon>Mortierellomycetes</taxon>
        <taxon>Mortierellales</taxon>
        <taxon>Mortierellaceae</taxon>
        <taxon>Actinomortierella</taxon>
    </lineage>
</organism>
<protein>
    <submittedName>
        <fullName evidence="3">Uncharacterized protein</fullName>
    </submittedName>
</protein>
<feature type="signal peptide" evidence="2">
    <location>
        <begin position="1"/>
        <end position="33"/>
    </location>
</feature>
<sequence length="814" mass="90514">MMRNRSPPSSLTPSKVVWALVAGMIACSTCASALPTELLNPKSTHGDLQQDQIDQASSSLGPARMSGKIILSDVKAPDEDDTENDDNYNGNENHSYKYNHSYTDGEGDGDDDNDDRRYKEMTALSRQTHPSHRYALQRSSILDDPIPAAAQVLHQCTTHFSGLLQAEVSDHLVVKLSRFVQMLPLLGDDIKTVLVDEVDTILDQILQGLVRYDNIHRVIKMAVDDSGLLLLAGSGRGAVSGDMDTNVQNVAEDDDYAIEQELQDDSDDNERAAYSRYHSLFKGADENEEEESSQVGGGGGRTEEELSAQLWSYDDVSQDPYEKEEEGEEREEGGRDSGDSSSPLASPPRRFWTDLATRWRSTDGSSLLDDPSTAVLARIEPLASQRYYRANRNKVEVRDYEEDDEATTSNENINADIEGADVQEGQIDESQIPVIAEVAMDAVVDYAAEVLHPTLVIHEISNALQRALRVMKKSRRLRQQQQQELESDRKNGGFEDGDESDLLLMADEKSYRYGDNRLAKSDHELDLLGDEWVWNEGDVDEDQGTEANDDQIDEDLWDQELEVQDWDETGRLFEMEEDELEPVAATASTVTDATTSATDEPVITEPESDEPASAEPDDLWLTEDERSHYPVGIQDDDEGNEDDDDNNDIDGADADQEYTSLSSIDGDNNNRRGSYLGRGLFEGTFAADNDIYGDEDENGSTLFPGLRRRFLQKRSYIPSQDPLLVPPVEVAVPPSTPPSSQRHKSSLPATAESTLEGLLSQLMEPILNNFINHDFPASCQSSQGELMDAIIWSLDQKDDDVEADQLALFAELEY</sequence>
<comment type="caution">
    <text evidence="3">The sequence shown here is derived from an EMBL/GenBank/DDBJ whole genome shotgun (WGS) entry which is preliminary data.</text>
</comment>
<dbReference type="EMBL" id="JAAAJB010000213">
    <property type="protein sequence ID" value="KAG0261558.1"/>
    <property type="molecule type" value="Genomic_DNA"/>
</dbReference>
<feature type="region of interest" description="Disordered" evidence="1">
    <location>
        <begin position="630"/>
        <end position="653"/>
    </location>
</feature>
<evidence type="ECO:0000256" key="1">
    <source>
        <dbReference type="SAM" id="MobiDB-lite"/>
    </source>
</evidence>
<gene>
    <name evidence="3" type="ORF">DFQ27_002918</name>
</gene>
<feature type="compositionally biased region" description="Low complexity" evidence="1">
    <location>
        <begin position="583"/>
        <end position="599"/>
    </location>
</feature>
<reference evidence="3" key="1">
    <citation type="journal article" date="2020" name="Fungal Divers.">
        <title>Resolving the Mortierellaceae phylogeny through synthesis of multi-gene phylogenetics and phylogenomics.</title>
        <authorList>
            <person name="Vandepol N."/>
            <person name="Liber J."/>
            <person name="Desiro A."/>
            <person name="Na H."/>
            <person name="Kennedy M."/>
            <person name="Barry K."/>
            <person name="Grigoriev I.V."/>
            <person name="Miller A.N."/>
            <person name="O'Donnell K."/>
            <person name="Stajich J.E."/>
            <person name="Bonito G."/>
        </authorList>
    </citation>
    <scope>NUCLEOTIDE SEQUENCE</scope>
    <source>
        <strain evidence="3">BC1065</strain>
    </source>
</reference>
<feature type="region of interest" description="Disordered" evidence="1">
    <location>
        <begin position="576"/>
        <end position="616"/>
    </location>
</feature>
<keyword evidence="2" id="KW-0732">Signal</keyword>
<proteinExistence type="predicted"/>
<dbReference type="Proteomes" id="UP000807716">
    <property type="component" value="Unassembled WGS sequence"/>
</dbReference>
<feature type="compositionally biased region" description="Acidic residues" evidence="1">
    <location>
        <begin position="634"/>
        <end position="653"/>
    </location>
</feature>
<feature type="compositionally biased region" description="Acidic residues" evidence="1">
    <location>
        <begin position="606"/>
        <end position="616"/>
    </location>
</feature>
<accession>A0A9P6Q8D1</accession>
<feature type="chain" id="PRO_5040485218" evidence="2">
    <location>
        <begin position="34"/>
        <end position="814"/>
    </location>
</feature>
<evidence type="ECO:0000313" key="4">
    <source>
        <dbReference type="Proteomes" id="UP000807716"/>
    </source>
</evidence>
<name>A0A9P6Q8D1_9FUNG</name>
<dbReference type="PROSITE" id="PS51257">
    <property type="entry name" value="PROKAR_LIPOPROTEIN"/>
    <property type="match status" value="1"/>
</dbReference>
<feature type="region of interest" description="Disordered" evidence="1">
    <location>
        <begin position="280"/>
        <end position="349"/>
    </location>
</feature>
<evidence type="ECO:0000313" key="3">
    <source>
        <dbReference type="EMBL" id="KAG0261558.1"/>
    </source>
</evidence>
<dbReference type="AlphaFoldDB" id="A0A9P6Q8D1"/>
<evidence type="ECO:0000256" key="2">
    <source>
        <dbReference type="SAM" id="SignalP"/>
    </source>
</evidence>
<dbReference type="OrthoDB" id="2440757at2759"/>